<dbReference type="PANTHER" id="PTHR33988:SF1">
    <property type="entry name" value="ENDORIBONUCLEASE MAZF7-RELATED"/>
    <property type="match status" value="1"/>
</dbReference>
<dbReference type="PANTHER" id="PTHR33988">
    <property type="entry name" value="ENDORIBONUCLEASE MAZF-RELATED"/>
    <property type="match status" value="1"/>
</dbReference>
<dbReference type="Proteomes" id="UP000265703">
    <property type="component" value="Unassembled WGS sequence"/>
</dbReference>
<dbReference type="SUPFAM" id="SSF50118">
    <property type="entry name" value="Cell growth inhibitor/plasmid maintenance toxic component"/>
    <property type="match status" value="1"/>
</dbReference>
<dbReference type="GO" id="GO:0016075">
    <property type="term" value="P:rRNA catabolic process"/>
    <property type="evidence" value="ECO:0007669"/>
    <property type="project" value="TreeGrafter"/>
</dbReference>
<proteinExistence type="predicted"/>
<accession>A0A397SDM9</accession>
<sequence>MNKLEEKVPQQGEIWLVKFPKIKEFSKTYRPAVAISNNFQNKFDKLITVATLTTENLENIRPFEVFINNTPETGLEKPSKVIVSYSFTIYKQLRLIKKLGVVSEEIKQKIKQVLKITFDLED</sequence>
<dbReference type="EMBL" id="QKYT01000626">
    <property type="protein sequence ID" value="RIA82826.1"/>
    <property type="molecule type" value="Genomic_DNA"/>
</dbReference>
<evidence type="ECO:0000313" key="1">
    <source>
        <dbReference type="EMBL" id="RIA82826.1"/>
    </source>
</evidence>
<keyword evidence="2" id="KW-1185">Reference proteome</keyword>
<protein>
    <submittedName>
        <fullName evidence="1">Plasmid maintenance toxin/Cell growth inhibitor</fullName>
    </submittedName>
</protein>
<dbReference type="GO" id="GO:0003677">
    <property type="term" value="F:DNA binding"/>
    <property type="evidence" value="ECO:0007669"/>
    <property type="project" value="InterPro"/>
</dbReference>
<gene>
    <name evidence="1" type="ORF">C1645_834745</name>
</gene>
<organism evidence="1 2">
    <name type="scientific">Glomus cerebriforme</name>
    <dbReference type="NCBI Taxonomy" id="658196"/>
    <lineage>
        <taxon>Eukaryota</taxon>
        <taxon>Fungi</taxon>
        <taxon>Fungi incertae sedis</taxon>
        <taxon>Mucoromycota</taxon>
        <taxon>Glomeromycotina</taxon>
        <taxon>Glomeromycetes</taxon>
        <taxon>Glomerales</taxon>
        <taxon>Glomeraceae</taxon>
        <taxon>Glomus</taxon>
    </lineage>
</organism>
<comment type="caution">
    <text evidence="1">The sequence shown here is derived from an EMBL/GenBank/DDBJ whole genome shotgun (WGS) entry which is preliminary data.</text>
</comment>
<dbReference type="Gene3D" id="2.30.30.110">
    <property type="match status" value="1"/>
</dbReference>
<dbReference type="Pfam" id="PF02452">
    <property type="entry name" value="PemK_toxin"/>
    <property type="match status" value="1"/>
</dbReference>
<dbReference type="InterPro" id="IPR003477">
    <property type="entry name" value="PemK-like"/>
</dbReference>
<dbReference type="InterPro" id="IPR011067">
    <property type="entry name" value="Plasmid_toxin/cell-grow_inhib"/>
</dbReference>
<reference evidence="1 2" key="1">
    <citation type="submission" date="2018-06" db="EMBL/GenBank/DDBJ databases">
        <title>Comparative genomics reveals the genomic features of Rhizophagus irregularis, R. cerebriforme, R. diaphanum and Gigaspora rosea, and their symbiotic lifestyle signature.</title>
        <authorList>
            <person name="Morin E."/>
            <person name="San Clemente H."/>
            <person name="Chen E.C.H."/>
            <person name="De La Providencia I."/>
            <person name="Hainaut M."/>
            <person name="Kuo A."/>
            <person name="Kohler A."/>
            <person name="Murat C."/>
            <person name="Tang N."/>
            <person name="Roy S."/>
            <person name="Loubradou J."/>
            <person name="Henrissat B."/>
            <person name="Grigoriev I.V."/>
            <person name="Corradi N."/>
            <person name="Roux C."/>
            <person name="Martin F.M."/>
        </authorList>
    </citation>
    <scope>NUCLEOTIDE SEQUENCE [LARGE SCALE GENOMIC DNA]</scope>
    <source>
        <strain evidence="1 2">DAOM 227022</strain>
    </source>
</reference>
<dbReference type="OrthoDB" id="2429869at2759"/>
<dbReference type="GO" id="GO:0006402">
    <property type="term" value="P:mRNA catabolic process"/>
    <property type="evidence" value="ECO:0007669"/>
    <property type="project" value="TreeGrafter"/>
</dbReference>
<dbReference type="AlphaFoldDB" id="A0A397SDM9"/>
<dbReference type="GO" id="GO:0004521">
    <property type="term" value="F:RNA endonuclease activity"/>
    <property type="evidence" value="ECO:0007669"/>
    <property type="project" value="TreeGrafter"/>
</dbReference>
<evidence type="ECO:0000313" key="2">
    <source>
        <dbReference type="Proteomes" id="UP000265703"/>
    </source>
</evidence>
<name>A0A397SDM9_9GLOM</name>